<keyword evidence="4" id="KW-1185">Reference proteome</keyword>
<dbReference type="NCBIfam" id="TIGR02305">
    <property type="entry name" value="HpaG-N-term"/>
    <property type="match status" value="1"/>
</dbReference>
<gene>
    <name evidence="3" type="ORF">AS888_01900</name>
</gene>
<dbReference type="RefSeq" id="WP_061144250.1">
    <property type="nucleotide sequence ID" value="NZ_LNNH01000055.1"/>
</dbReference>
<dbReference type="Pfam" id="PF01557">
    <property type="entry name" value="FAA_hydrolase"/>
    <property type="match status" value="1"/>
</dbReference>
<organism evidence="3 4">
    <name type="scientific">Peribacillus simplex</name>
    <dbReference type="NCBI Taxonomy" id="1478"/>
    <lineage>
        <taxon>Bacteria</taxon>
        <taxon>Bacillati</taxon>
        <taxon>Bacillota</taxon>
        <taxon>Bacilli</taxon>
        <taxon>Bacillales</taxon>
        <taxon>Bacillaceae</taxon>
        <taxon>Peribacillus</taxon>
    </lineage>
</organism>
<reference evidence="3 4" key="1">
    <citation type="submission" date="2015-11" db="EMBL/GenBank/DDBJ databases">
        <title>Genome Sequence of Bacillus simplex strain VanAntwerpen2.</title>
        <authorList>
            <person name="Couger M.B."/>
        </authorList>
    </citation>
    <scope>NUCLEOTIDE SEQUENCE [LARGE SCALE GENOMIC DNA]</scope>
    <source>
        <strain evidence="3 4">VanAntwerpen02</strain>
    </source>
</reference>
<dbReference type="InterPro" id="IPR011234">
    <property type="entry name" value="Fumarylacetoacetase-like_C"/>
</dbReference>
<evidence type="ECO:0000256" key="1">
    <source>
        <dbReference type="ARBA" id="ARBA00022723"/>
    </source>
</evidence>
<dbReference type="PANTHER" id="PTHR11820:SF114">
    <property type="entry name" value="4-HYDROXYPHENYLACETATE CATABOLISM PROTEIN"/>
    <property type="match status" value="1"/>
</dbReference>
<sequence length="261" mass="28915">MIKAKVKLKDSEFSEEVEISDHHMVRNGKSSELSQVNLDIPVTGTLYGTLLNYKGSLEALMEQVHHPPYNEPPKGPVLYIKPRNTFSAFAKPVPLPTGEPELEIGASLGIVIGKTATRVKKAQAMDYIEGFTIVNDISIPHESVYRPAIRYKARDGFCPIAPWVVSKDSISNPDRLGIRVYINGELRQENTTSNLIRPISRLIEDITDFMTLNAGDVLLVGVPENAPLAKANDHVRIEIDEIGYLENPIVTEEKLAMEGIS</sequence>
<dbReference type="PANTHER" id="PTHR11820">
    <property type="entry name" value="ACYLPYRUVASE"/>
    <property type="match status" value="1"/>
</dbReference>
<protein>
    <submittedName>
        <fullName evidence="3">4-hydroxyphenylacetate isomerase</fullName>
    </submittedName>
</protein>
<comment type="caution">
    <text evidence="3">The sequence shown here is derived from an EMBL/GenBank/DDBJ whole genome shotgun (WGS) entry which is preliminary data.</text>
</comment>
<name>A0A109MSH4_9BACI</name>
<dbReference type="InterPro" id="IPR012686">
    <property type="entry name" value="HPA_isomer/decarb_N"/>
</dbReference>
<proteinExistence type="predicted"/>
<dbReference type="GO" id="GO:0046872">
    <property type="term" value="F:metal ion binding"/>
    <property type="evidence" value="ECO:0007669"/>
    <property type="project" value="UniProtKB-KW"/>
</dbReference>
<keyword evidence="3" id="KW-0413">Isomerase</keyword>
<dbReference type="InterPro" id="IPR036663">
    <property type="entry name" value="Fumarylacetoacetase_C_sf"/>
</dbReference>
<dbReference type="GO" id="GO:0018800">
    <property type="term" value="F:5-oxopent-3-ene-1,2,5-tricarboxylate decarboxylase activity"/>
    <property type="evidence" value="ECO:0007669"/>
    <property type="project" value="InterPro"/>
</dbReference>
<dbReference type="SUPFAM" id="SSF56529">
    <property type="entry name" value="FAH"/>
    <property type="match status" value="1"/>
</dbReference>
<feature type="domain" description="Fumarylacetoacetase-like C-terminal" evidence="2">
    <location>
        <begin position="46"/>
        <end position="250"/>
    </location>
</feature>
<dbReference type="Proteomes" id="UP000064189">
    <property type="component" value="Unassembled WGS sequence"/>
</dbReference>
<evidence type="ECO:0000313" key="3">
    <source>
        <dbReference type="EMBL" id="KWW11309.1"/>
    </source>
</evidence>
<evidence type="ECO:0000313" key="4">
    <source>
        <dbReference type="Proteomes" id="UP000064189"/>
    </source>
</evidence>
<dbReference type="EMBL" id="LNNH01000055">
    <property type="protein sequence ID" value="KWW11309.1"/>
    <property type="molecule type" value="Genomic_DNA"/>
</dbReference>
<accession>A0A109MSH4</accession>
<dbReference type="AlphaFoldDB" id="A0A109MSH4"/>
<keyword evidence="1" id="KW-0479">Metal-binding</keyword>
<evidence type="ECO:0000259" key="2">
    <source>
        <dbReference type="Pfam" id="PF01557"/>
    </source>
</evidence>
<dbReference type="Gene3D" id="3.90.850.10">
    <property type="entry name" value="Fumarylacetoacetase-like, C-terminal domain"/>
    <property type="match status" value="1"/>
</dbReference>
<dbReference type="GO" id="GO:0008704">
    <property type="term" value="F:5-carboxymethyl-2-hydroxymuconate delta-isomerase activity"/>
    <property type="evidence" value="ECO:0007669"/>
    <property type="project" value="InterPro"/>
</dbReference>